<evidence type="ECO:0000259" key="11">
    <source>
        <dbReference type="Pfam" id="PF17407"/>
    </source>
</evidence>
<organism evidence="12">
    <name type="scientific">Chrysotila carterae</name>
    <name type="common">Marine alga</name>
    <name type="synonym">Syracosphaera carterae</name>
    <dbReference type="NCBI Taxonomy" id="13221"/>
    <lineage>
        <taxon>Eukaryota</taxon>
        <taxon>Haptista</taxon>
        <taxon>Haptophyta</taxon>
        <taxon>Prymnesiophyceae</taxon>
        <taxon>Isochrysidales</taxon>
        <taxon>Isochrysidaceae</taxon>
        <taxon>Chrysotila</taxon>
    </lineage>
</organism>
<dbReference type="GO" id="GO:0032545">
    <property type="term" value="C:CURI complex"/>
    <property type="evidence" value="ECO:0007669"/>
    <property type="project" value="TreeGrafter"/>
</dbReference>
<dbReference type="InterPro" id="IPR035371">
    <property type="entry name" value="Nrap_D6"/>
</dbReference>
<dbReference type="PANTHER" id="PTHR17972">
    <property type="entry name" value="NUCLEOLAR RNA-ASSOCIATED PROTEIN"/>
    <property type="match status" value="1"/>
</dbReference>
<evidence type="ECO:0000256" key="5">
    <source>
        <dbReference type="RuleBase" id="RU364032"/>
    </source>
</evidence>
<dbReference type="AlphaFoldDB" id="A0A7S4BKK4"/>
<dbReference type="InterPro" id="IPR035368">
    <property type="entry name" value="Nrap_D3"/>
</dbReference>
<feature type="domain" description="Nrap protein" evidence="10">
    <location>
        <begin position="834"/>
        <end position="976"/>
    </location>
</feature>
<dbReference type="GO" id="GO:0034456">
    <property type="term" value="C:UTP-C complex"/>
    <property type="evidence" value="ECO:0007669"/>
    <property type="project" value="TreeGrafter"/>
</dbReference>
<dbReference type="PANTHER" id="PTHR17972:SF0">
    <property type="entry name" value="NUCLEOLAR PROTEIN 6"/>
    <property type="match status" value="1"/>
</dbReference>
<dbReference type="Pfam" id="PF17407">
    <property type="entry name" value="Nrap_D6"/>
    <property type="match status" value="1"/>
</dbReference>
<dbReference type="GO" id="GO:0006409">
    <property type="term" value="P:tRNA export from nucleus"/>
    <property type="evidence" value="ECO:0007669"/>
    <property type="project" value="TreeGrafter"/>
</dbReference>
<dbReference type="InterPro" id="IPR035370">
    <property type="entry name" value="Nrap_D5"/>
</dbReference>
<gene>
    <name evidence="12" type="ORF">PCAR00345_LOCUS21600</name>
</gene>
<keyword evidence="4 5" id="KW-0539">Nucleus</keyword>
<evidence type="ECO:0000256" key="3">
    <source>
        <dbReference type="ARBA" id="ARBA00022884"/>
    </source>
</evidence>
<dbReference type="InterPro" id="IPR035082">
    <property type="entry name" value="Nrap_D1"/>
</dbReference>
<evidence type="ECO:0000259" key="9">
    <source>
        <dbReference type="Pfam" id="PF17405"/>
    </source>
</evidence>
<dbReference type="InterPro" id="IPR005554">
    <property type="entry name" value="NOL6/Upt22"/>
</dbReference>
<evidence type="ECO:0000256" key="4">
    <source>
        <dbReference type="ARBA" id="ARBA00023242"/>
    </source>
</evidence>
<dbReference type="InterPro" id="IPR035369">
    <property type="entry name" value="Nrap_D4"/>
</dbReference>
<feature type="domain" description="Nrap protein" evidence="9">
    <location>
        <begin position="664"/>
        <end position="807"/>
    </location>
</feature>
<feature type="domain" description="Nrap protein" evidence="7">
    <location>
        <begin position="277"/>
        <end position="428"/>
    </location>
</feature>
<reference evidence="12" key="1">
    <citation type="submission" date="2021-01" db="EMBL/GenBank/DDBJ databases">
        <authorList>
            <person name="Corre E."/>
            <person name="Pelletier E."/>
            <person name="Niang G."/>
            <person name="Scheremetjew M."/>
            <person name="Finn R."/>
            <person name="Kale V."/>
            <person name="Holt S."/>
            <person name="Cochrane G."/>
            <person name="Meng A."/>
            <person name="Brown T."/>
            <person name="Cohen L."/>
        </authorList>
    </citation>
    <scope>NUCLEOTIDE SEQUENCE</scope>
    <source>
        <strain evidence="12">CCMP645</strain>
    </source>
</reference>
<evidence type="ECO:0000256" key="2">
    <source>
        <dbReference type="ARBA" id="ARBA00006674"/>
    </source>
</evidence>
<dbReference type="GO" id="GO:0032040">
    <property type="term" value="C:small-subunit processome"/>
    <property type="evidence" value="ECO:0007669"/>
    <property type="project" value="TreeGrafter"/>
</dbReference>
<dbReference type="Pfam" id="PF17405">
    <property type="entry name" value="Nrap_D4"/>
    <property type="match status" value="1"/>
</dbReference>
<dbReference type="InterPro" id="IPR035367">
    <property type="entry name" value="Nrap_D2"/>
</dbReference>
<protein>
    <recommendedName>
        <fullName evidence="13">Nucleolar protein 6</fullName>
    </recommendedName>
</protein>
<name>A0A7S4BKK4_CHRCT</name>
<feature type="domain" description="Nrap protein" evidence="8">
    <location>
        <begin position="511"/>
        <end position="644"/>
    </location>
</feature>
<dbReference type="Pfam" id="PF17404">
    <property type="entry name" value="Nrap_D3"/>
    <property type="match status" value="1"/>
</dbReference>
<dbReference type="Gene3D" id="1.10.1410.10">
    <property type="match status" value="2"/>
</dbReference>
<comment type="subcellular location">
    <subcellularLocation>
        <location evidence="1 5">Nucleus</location>
        <location evidence="1 5">Nucleolus</location>
    </subcellularLocation>
</comment>
<accession>A0A7S4BKK4</accession>
<comment type="similarity">
    <text evidence="2 5">Belongs to the NRAP family.</text>
</comment>
<evidence type="ECO:0000259" key="10">
    <source>
        <dbReference type="Pfam" id="PF17406"/>
    </source>
</evidence>
<dbReference type="Pfam" id="PF17406">
    <property type="entry name" value="Nrap_D5"/>
    <property type="match status" value="1"/>
</dbReference>
<keyword evidence="3 5" id="KW-0694">RNA-binding</keyword>
<dbReference type="Pfam" id="PF17403">
    <property type="entry name" value="Nrap_D2"/>
    <property type="match status" value="1"/>
</dbReference>
<dbReference type="EMBL" id="HBIZ01033871">
    <property type="protein sequence ID" value="CAE0768988.1"/>
    <property type="molecule type" value="Transcribed_RNA"/>
</dbReference>
<evidence type="ECO:0000259" key="6">
    <source>
        <dbReference type="Pfam" id="PF03813"/>
    </source>
</evidence>
<dbReference type="GO" id="GO:0003723">
    <property type="term" value="F:RNA binding"/>
    <property type="evidence" value="ECO:0007669"/>
    <property type="project" value="UniProtKB-KW"/>
</dbReference>
<feature type="domain" description="Nrap protein" evidence="6">
    <location>
        <begin position="128"/>
        <end position="270"/>
    </location>
</feature>
<dbReference type="Pfam" id="PF03813">
    <property type="entry name" value="Nrap"/>
    <property type="match status" value="1"/>
</dbReference>
<evidence type="ECO:0000256" key="1">
    <source>
        <dbReference type="ARBA" id="ARBA00004604"/>
    </source>
</evidence>
<proteinExistence type="inferred from homology"/>
<evidence type="ECO:0000259" key="7">
    <source>
        <dbReference type="Pfam" id="PF17403"/>
    </source>
</evidence>
<evidence type="ECO:0000259" key="8">
    <source>
        <dbReference type="Pfam" id="PF17404"/>
    </source>
</evidence>
<dbReference type="GO" id="GO:0006364">
    <property type="term" value="P:rRNA processing"/>
    <property type="evidence" value="ECO:0007669"/>
    <property type="project" value="TreeGrafter"/>
</dbReference>
<sequence length="1156" mass="124299">MGKKRSRTSSVPSHKEIAAYSETELLYKSNLFKLQTEELVRAISPTYGIAPQESALRTLRETVLGLPESRVEWEAPAKAGGKPKVSHPELSRLRLSNQHVHFEWKPPQQVDVVGSYLLRTCVRPSLNIDLAITIPPSCLLQKDYLDYRYTDKRMLYIAHLAHLLKGAEGVAGTPRFCYLPHLQDARWPALELELAIPAATGRAAETWQIRLIPCLAANALEASKLKPSRANIRNNREAASAEAWPSAEYNNTLALESAYASALALLHSYLAKDSSGAFREAIMLFKVWLRKRFGEQAGSPTAFQLSLLMLHLLRERKLTFAMGSYNILRVTLSYLASTDLCATPIVLPSAPTDDSKNDSNGKHDASCGLTQPFRPFFAWVMLDARGLCNFGAGVGVGAMRELQIEAAQSLSALNSRGLDDAEVFGSLFVAPLSPQLRYDTVLTFKPPADGPLAGSVFAENLLRAASKADAAAAQATKAAESAANGTAATGTSARKATSFECAPTVVAGGSPYAACATAAEALLAAGMARRAQLVRCWCAPLEPVPLGKTLGQTAGNNGGGGGDGGGQLHAGLLLDAHFATGLVDRGPTPGSEGVGAWTALWGERSETRRFKDGAIVHAVVWPLPAEGRHMMPVVIARDLLLRHLRVSASVSGLGGLGALLSARDTGLSSSTSPQIIAAFEKLSSKLRKLSDLPLMITSISSLGAVFSFTEEFPPPAVPTGQSPPIGAPVPQFVVQFESTGKWPDDPVAIAALKTAFYLKMAAALEEQAGLFCQPTREALYVQCDGFTFSGTIAHDKEERLLLDAGKLAAAKELLRRTSSGVRHTTLAHEIAAQHPAFGGSVRLAKRWINCQMLSGLLQPQLVELLVARAFCSDAERPPNSELLGFMRFLRLLSLHYFQQEPLLIGVDSVMDAELRASAVSAFNASREAAGGGADVWVATPLEPKGSIWCEENNAPAVFRRLCRLAGSALSCLEEAAVPSLAVATDDTLASKMLQAFVPALEDFDALLMLDARRVPRRHLAIGNVADADDDRAADASNVDHGRIAPRSSEHDVAELVRTLRERYSGRALFFYDQNGSNVIAIKWRPRSFMPAPMRPARAQDCLHLTRAKAQAASGASASWLLPNAPFLLEEMRVAARALRASVCIVRSARHLNAAHD</sequence>
<evidence type="ECO:0000313" key="12">
    <source>
        <dbReference type="EMBL" id="CAE0768988.1"/>
    </source>
</evidence>
<feature type="domain" description="Nrap protein" evidence="11">
    <location>
        <begin position="1000"/>
        <end position="1095"/>
    </location>
</feature>
<evidence type="ECO:0008006" key="13">
    <source>
        <dbReference type="Google" id="ProtNLM"/>
    </source>
</evidence>